<gene>
    <name evidence="1" type="ORF">GMARGA_LOCUS5403</name>
</gene>
<keyword evidence="2" id="KW-1185">Reference proteome</keyword>
<protein>
    <submittedName>
        <fullName evidence="1">45087_t:CDS:1</fullName>
    </submittedName>
</protein>
<name>A0ABN7UF99_GIGMA</name>
<evidence type="ECO:0000313" key="2">
    <source>
        <dbReference type="Proteomes" id="UP000789901"/>
    </source>
</evidence>
<organism evidence="1 2">
    <name type="scientific">Gigaspora margarita</name>
    <dbReference type="NCBI Taxonomy" id="4874"/>
    <lineage>
        <taxon>Eukaryota</taxon>
        <taxon>Fungi</taxon>
        <taxon>Fungi incertae sedis</taxon>
        <taxon>Mucoromycota</taxon>
        <taxon>Glomeromycotina</taxon>
        <taxon>Glomeromycetes</taxon>
        <taxon>Diversisporales</taxon>
        <taxon>Gigasporaceae</taxon>
        <taxon>Gigaspora</taxon>
    </lineage>
</organism>
<proteinExistence type="predicted"/>
<dbReference type="EMBL" id="CAJVQB010002290">
    <property type="protein sequence ID" value="CAG8569289.1"/>
    <property type="molecule type" value="Genomic_DNA"/>
</dbReference>
<sequence>MNILEIQDKPLSEIINPKNESVKNSTRYSASHPTLWNLIRHKINGYQASKNIDKTFFKFSLEKPPDDHYNHERLNNYIKFYLEDYIKRNHSLSVEKVIKPEYASPEISSKENKEDIFYIVQILW</sequence>
<accession>A0ABN7UF99</accession>
<reference evidence="1 2" key="1">
    <citation type="submission" date="2021-06" db="EMBL/GenBank/DDBJ databases">
        <authorList>
            <person name="Kallberg Y."/>
            <person name="Tangrot J."/>
            <person name="Rosling A."/>
        </authorList>
    </citation>
    <scope>NUCLEOTIDE SEQUENCE [LARGE SCALE GENOMIC DNA]</scope>
    <source>
        <strain evidence="1 2">120-4 pot B 10/14</strain>
    </source>
</reference>
<dbReference type="Proteomes" id="UP000789901">
    <property type="component" value="Unassembled WGS sequence"/>
</dbReference>
<evidence type="ECO:0000313" key="1">
    <source>
        <dbReference type="EMBL" id="CAG8569289.1"/>
    </source>
</evidence>
<comment type="caution">
    <text evidence="1">The sequence shown here is derived from an EMBL/GenBank/DDBJ whole genome shotgun (WGS) entry which is preliminary data.</text>
</comment>